<protein>
    <submittedName>
        <fullName evidence="1">Uncharacterized protein</fullName>
    </submittedName>
</protein>
<evidence type="ECO:0000313" key="1">
    <source>
        <dbReference type="EMBL" id="KAJ8438380.1"/>
    </source>
</evidence>
<proteinExistence type="predicted"/>
<gene>
    <name evidence="1" type="ORF">Cgig2_006298</name>
</gene>
<sequence length="208" mass="23971">MKEYCSGVASGMESHARLQELKGGTARAKTVDTDLCKILIDGKEGAFGWACLIMGQRGTSNIIIMFLSSCGCYCDMAGGREAVKIHECLRFFNFEKKEGIVKSQSMLDAFYGTLEECELFDLAIRAMILHRKTIGRMGKLLKRDWIIFYAVEWLVLFPEAEVIHLDENISDHLLLLLRLKQNHVRREKEKKRFMFENLWAKKRVVDKQ</sequence>
<evidence type="ECO:0000313" key="2">
    <source>
        <dbReference type="Proteomes" id="UP001153076"/>
    </source>
</evidence>
<name>A0A9Q1K7M2_9CARY</name>
<organism evidence="1 2">
    <name type="scientific">Carnegiea gigantea</name>
    <dbReference type="NCBI Taxonomy" id="171969"/>
    <lineage>
        <taxon>Eukaryota</taxon>
        <taxon>Viridiplantae</taxon>
        <taxon>Streptophyta</taxon>
        <taxon>Embryophyta</taxon>
        <taxon>Tracheophyta</taxon>
        <taxon>Spermatophyta</taxon>
        <taxon>Magnoliopsida</taxon>
        <taxon>eudicotyledons</taxon>
        <taxon>Gunneridae</taxon>
        <taxon>Pentapetalae</taxon>
        <taxon>Caryophyllales</taxon>
        <taxon>Cactineae</taxon>
        <taxon>Cactaceae</taxon>
        <taxon>Cactoideae</taxon>
        <taxon>Echinocereeae</taxon>
        <taxon>Carnegiea</taxon>
    </lineage>
</organism>
<dbReference type="OrthoDB" id="692400at2759"/>
<dbReference type="Proteomes" id="UP001153076">
    <property type="component" value="Unassembled WGS sequence"/>
</dbReference>
<accession>A0A9Q1K7M2</accession>
<dbReference type="AlphaFoldDB" id="A0A9Q1K7M2"/>
<reference evidence="1" key="1">
    <citation type="submission" date="2022-04" db="EMBL/GenBank/DDBJ databases">
        <title>Carnegiea gigantea Genome sequencing and assembly v2.</title>
        <authorList>
            <person name="Copetti D."/>
            <person name="Sanderson M.J."/>
            <person name="Burquez A."/>
            <person name="Wojciechowski M.F."/>
        </authorList>
    </citation>
    <scope>NUCLEOTIDE SEQUENCE</scope>
    <source>
        <strain evidence="1">SGP5-SGP5p</strain>
        <tissue evidence="1">Aerial part</tissue>
    </source>
</reference>
<keyword evidence="2" id="KW-1185">Reference proteome</keyword>
<comment type="caution">
    <text evidence="1">The sequence shown here is derived from an EMBL/GenBank/DDBJ whole genome shotgun (WGS) entry which is preliminary data.</text>
</comment>
<dbReference type="EMBL" id="JAKOGI010000255">
    <property type="protein sequence ID" value="KAJ8438380.1"/>
    <property type="molecule type" value="Genomic_DNA"/>
</dbReference>